<dbReference type="EMBL" id="WOFH01000001">
    <property type="protein sequence ID" value="MUN35675.1"/>
    <property type="molecule type" value="Genomic_DNA"/>
</dbReference>
<evidence type="ECO:0000313" key="1">
    <source>
        <dbReference type="EMBL" id="MUN35675.1"/>
    </source>
</evidence>
<sequence>MDWTAISELSMKFETGEQEYTFTGPRHSIGLIISLQPARDDGESAVVPVDTLIKNSTLIDYIDRSPLPESSQDYKWSYTKKNLRSYGTDGGTPQFKFRLYPPIDGRTPTAKTLGIRVRTESGKDIFSSQDGAFFKWVRGTIRWD</sequence>
<organism evidence="1 2">
    <name type="scientific">Actinomadura litoris</name>
    <dbReference type="NCBI Taxonomy" id="2678616"/>
    <lineage>
        <taxon>Bacteria</taxon>
        <taxon>Bacillati</taxon>
        <taxon>Actinomycetota</taxon>
        <taxon>Actinomycetes</taxon>
        <taxon>Streptosporangiales</taxon>
        <taxon>Thermomonosporaceae</taxon>
        <taxon>Actinomadura</taxon>
    </lineage>
</organism>
<reference evidence="1 2" key="1">
    <citation type="submission" date="2019-11" db="EMBL/GenBank/DDBJ databases">
        <authorList>
            <person name="Cao P."/>
        </authorList>
    </citation>
    <scope>NUCLEOTIDE SEQUENCE [LARGE SCALE GENOMIC DNA]</scope>
    <source>
        <strain evidence="1 2">NEAU-AAG5</strain>
    </source>
</reference>
<accession>A0A7K1KUG5</accession>
<dbReference type="AlphaFoldDB" id="A0A7K1KUG5"/>
<evidence type="ECO:0000313" key="2">
    <source>
        <dbReference type="Proteomes" id="UP000432015"/>
    </source>
</evidence>
<keyword evidence="2" id="KW-1185">Reference proteome</keyword>
<proteinExistence type="predicted"/>
<protein>
    <submittedName>
        <fullName evidence="1">Uncharacterized protein</fullName>
    </submittedName>
</protein>
<dbReference type="Proteomes" id="UP000432015">
    <property type="component" value="Unassembled WGS sequence"/>
</dbReference>
<dbReference type="RefSeq" id="WP_156214571.1">
    <property type="nucleotide sequence ID" value="NZ_WOFH01000001.1"/>
</dbReference>
<name>A0A7K1KUG5_9ACTN</name>
<gene>
    <name evidence="1" type="ORF">GNZ18_03560</name>
</gene>
<comment type="caution">
    <text evidence="1">The sequence shown here is derived from an EMBL/GenBank/DDBJ whole genome shotgun (WGS) entry which is preliminary data.</text>
</comment>